<evidence type="ECO:0000256" key="2">
    <source>
        <dbReference type="SAM" id="MobiDB-lite"/>
    </source>
</evidence>
<dbReference type="KEGG" id="afla:FHG64_05550"/>
<accession>A0A5B7X2N8</accession>
<dbReference type="Pfam" id="PF03364">
    <property type="entry name" value="Polyketide_cyc"/>
    <property type="match status" value="1"/>
</dbReference>
<feature type="compositionally biased region" description="Low complexity" evidence="2">
    <location>
        <begin position="14"/>
        <end position="37"/>
    </location>
</feature>
<dbReference type="OrthoDB" id="9797595at2"/>
<proteinExistence type="inferred from homology"/>
<feature type="domain" description="Coenzyme Q-binding protein COQ10 START" evidence="3">
    <location>
        <begin position="93"/>
        <end position="204"/>
    </location>
</feature>
<dbReference type="PANTHER" id="PTHR33824:SF7">
    <property type="entry name" value="POLYKETIDE CYCLASE_DEHYDRASE AND LIPID TRANSPORT SUPERFAMILY PROTEIN"/>
    <property type="match status" value="1"/>
</dbReference>
<evidence type="ECO:0000256" key="1">
    <source>
        <dbReference type="ARBA" id="ARBA00008918"/>
    </source>
</evidence>
<dbReference type="InterPro" id="IPR023393">
    <property type="entry name" value="START-like_dom_sf"/>
</dbReference>
<evidence type="ECO:0000259" key="3">
    <source>
        <dbReference type="Pfam" id="PF03364"/>
    </source>
</evidence>
<dbReference type="SUPFAM" id="SSF55961">
    <property type="entry name" value="Bet v1-like"/>
    <property type="match status" value="1"/>
</dbReference>
<dbReference type="CDD" id="cd07817">
    <property type="entry name" value="SRPBCC_8"/>
    <property type="match status" value="1"/>
</dbReference>
<dbReference type="RefSeq" id="WP_139065493.1">
    <property type="nucleotide sequence ID" value="NZ_CP040812.1"/>
</dbReference>
<reference evidence="4 5" key="1">
    <citation type="submission" date="2019-06" db="EMBL/GenBank/DDBJ databases">
        <title>Complete genome sequence of Antarcticibacterium flavum KCTC 52984T from an Antarctic marine sediment.</title>
        <authorList>
            <person name="Lee Y.M."/>
            <person name="Shin S.C."/>
        </authorList>
    </citation>
    <scope>NUCLEOTIDE SEQUENCE [LARGE SCALE GENOMIC DNA]</scope>
    <source>
        <strain evidence="4 5">KCTC 52984</strain>
    </source>
</reference>
<feature type="region of interest" description="Disordered" evidence="2">
    <location>
        <begin position="1"/>
        <end position="40"/>
    </location>
</feature>
<dbReference type="PANTHER" id="PTHR33824">
    <property type="entry name" value="POLYKETIDE CYCLASE/DEHYDRASE AND LIPID TRANSPORT SUPERFAMILY PROTEIN"/>
    <property type="match status" value="1"/>
</dbReference>
<gene>
    <name evidence="4" type="ORF">FHG64_05550</name>
</gene>
<keyword evidence="5" id="KW-1185">Reference proteome</keyword>
<dbReference type="InterPro" id="IPR047137">
    <property type="entry name" value="ORF3"/>
</dbReference>
<organism evidence="4 5">
    <name type="scientific">Antarcticibacterium flavum</name>
    <dbReference type="NCBI Taxonomy" id="2058175"/>
    <lineage>
        <taxon>Bacteria</taxon>
        <taxon>Pseudomonadati</taxon>
        <taxon>Bacteroidota</taxon>
        <taxon>Flavobacteriia</taxon>
        <taxon>Flavobacteriales</taxon>
        <taxon>Flavobacteriaceae</taxon>
        <taxon>Antarcticibacterium</taxon>
    </lineage>
</organism>
<sequence>MKTPKEDQTTKAGTTTASNQSKSNKSATSTSKRSNSAQNGDMLSGWGVTKNQLWGILGAVAGGALLYKGTRSGGKSKVNPKSIIEVKTNVLIKKPKEELYAYWRNLENLPDFMSHLKLVNEIDEKRSLWVAEGPGGLGRIEWEAEITWEQENRILAWRSLPDAEIENSGEVRFEPVGSKKTIVETTINYRPPAGKAGGVAAQLLNPAFKKVLENDLKEFKNIMEKGGKAKRKASKA</sequence>
<comment type="similarity">
    <text evidence="1">Belongs to the ribosome association toxin RatA family.</text>
</comment>
<dbReference type="InterPro" id="IPR005031">
    <property type="entry name" value="COQ10_START"/>
</dbReference>
<evidence type="ECO:0000313" key="4">
    <source>
        <dbReference type="EMBL" id="QCY68908.1"/>
    </source>
</evidence>
<evidence type="ECO:0000313" key="5">
    <source>
        <dbReference type="Proteomes" id="UP000309016"/>
    </source>
</evidence>
<dbReference type="Proteomes" id="UP000309016">
    <property type="component" value="Chromosome"/>
</dbReference>
<protein>
    <submittedName>
        <fullName evidence="4">Cyclase</fullName>
    </submittedName>
</protein>
<dbReference type="EMBL" id="CP040812">
    <property type="protein sequence ID" value="QCY68908.1"/>
    <property type="molecule type" value="Genomic_DNA"/>
</dbReference>
<dbReference type="AlphaFoldDB" id="A0A5B7X2N8"/>
<name>A0A5B7X2N8_9FLAO</name>
<dbReference type="Gene3D" id="3.30.530.20">
    <property type="match status" value="1"/>
</dbReference>